<protein>
    <submittedName>
        <fullName evidence="2">Uncharacterized protein</fullName>
    </submittedName>
</protein>
<organism evidence="2 3">
    <name type="scientific">Haloglomus irregulare</name>
    <dbReference type="NCBI Taxonomy" id="2234134"/>
    <lineage>
        <taxon>Archaea</taxon>
        <taxon>Methanobacteriati</taxon>
        <taxon>Methanobacteriota</taxon>
        <taxon>Stenosarchaea group</taxon>
        <taxon>Halobacteria</taxon>
        <taxon>Halobacteriales</taxon>
        <taxon>Natronomonadaceae</taxon>
        <taxon>Haloglomus</taxon>
    </lineage>
</organism>
<keyword evidence="1" id="KW-1133">Transmembrane helix</keyword>
<keyword evidence="3" id="KW-1185">Reference proteome</keyword>
<dbReference type="EMBL" id="QMDX01000008">
    <property type="protein sequence ID" value="TSD13340.1"/>
    <property type="molecule type" value="Genomic_DNA"/>
</dbReference>
<feature type="transmembrane region" description="Helical" evidence="1">
    <location>
        <begin position="47"/>
        <end position="66"/>
    </location>
</feature>
<evidence type="ECO:0000313" key="3">
    <source>
        <dbReference type="Proteomes" id="UP000319894"/>
    </source>
</evidence>
<gene>
    <name evidence="2" type="ORF">DP107_12665</name>
</gene>
<proteinExistence type="predicted"/>
<keyword evidence="1" id="KW-0472">Membrane</keyword>
<keyword evidence="1" id="KW-0812">Transmembrane</keyword>
<sequence>MVDITFLEIHVEDPPFMPGEPVDEDDDVAFEAAEETTAPSGGGGSKAAVLAALVGLVLLAVVAYLVKTRVLGDGDDEEFDTGRHD</sequence>
<name>A0A554N8S3_9EURY</name>
<comment type="caution">
    <text evidence="2">The sequence shown here is derived from an EMBL/GenBank/DDBJ whole genome shotgun (WGS) entry which is preliminary data.</text>
</comment>
<accession>A0A554N8S3</accession>
<evidence type="ECO:0000313" key="2">
    <source>
        <dbReference type="EMBL" id="TSD13340.1"/>
    </source>
</evidence>
<dbReference type="RefSeq" id="WP_144262527.1">
    <property type="nucleotide sequence ID" value="NZ_QMDX01000008.1"/>
</dbReference>
<dbReference type="Proteomes" id="UP000319894">
    <property type="component" value="Unassembled WGS sequence"/>
</dbReference>
<dbReference type="AlphaFoldDB" id="A0A554N8S3"/>
<dbReference type="InParanoid" id="A0A554N8S3"/>
<evidence type="ECO:0000256" key="1">
    <source>
        <dbReference type="SAM" id="Phobius"/>
    </source>
</evidence>
<reference evidence="2 3" key="1">
    <citation type="submission" date="2018-06" db="EMBL/GenBank/DDBJ databases">
        <title>Natronomonas sp. F16-60 a new haloarchaeon isolated from a solar saltern of Isla Cristina, Huelva, Spain.</title>
        <authorList>
            <person name="Duran-Viseras A."/>
            <person name="Sanchez-Porro C."/>
            <person name="Ventosa A."/>
        </authorList>
    </citation>
    <scope>NUCLEOTIDE SEQUENCE [LARGE SCALE GENOMIC DNA]</scope>
    <source>
        <strain evidence="2 3">F16-60</strain>
    </source>
</reference>